<evidence type="ECO:0000256" key="1">
    <source>
        <dbReference type="SAM" id="MobiDB-lite"/>
    </source>
</evidence>
<feature type="transmembrane region" description="Helical" evidence="2">
    <location>
        <begin position="341"/>
        <end position="365"/>
    </location>
</feature>
<keyword evidence="4" id="KW-1185">Reference proteome</keyword>
<reference evidence="3 4" key="1">
    <citation type="submission" date="2018-11" db="EMBL/GenBank/DDBJ databases">
        <title>Complete genome sequencing of the Actinobacteria Serinibacter sp. K3-2.</title>
        <authorList>
            <person name="Rakitin A.L."/>
            <person name="Beletsky A.V."/>
            <person name="Mardanov A.V."/>
            <person name="Ravin N.V."/>
            <person name="Gromova A.S."/>
            <person name="Filippova S.N."/>
            <person name="Gal'Chenko V.F."/>
        </authorList>
    </citation>
    <scope>NUCLEOTIDE SEQUENCE [LARGE SCALE GENOMIC DNA]</scope>
    <source>
        <strain evidence="3 4">K3-2</strain>
    </source>
</reference>
<keyword evidence="2" id="KW-0812">Transmembrane</keyword>
<dbReference type="EMBL" id="RHPJ01000003">
    <property type="protein sequence ID" value="TGO04322.1"/>
    <property type="molecule type" value="Genomic_DNA"/>
</dbReference>
<feature type="compositionally biased region" description="Low complexity" evidence="1">
    <location>
        <begin position="57"/>
        <end position="70"/>
    </location>
</feature>
<feature type="compositionally biased region" description="Basic and acidic residues" evidence="1">
    <location>
        <begin position="1"/>
        <end position="22"/>
    </location>
</feature>
<comment type="caution">
    <text evidence="3">The sequence shown here is derived from an EMBL/GenBank/DDBJ whole genome shotgun (WGS) entry which is preliminary data.</text>
</comment>
<feature type="region of interest" description="Disordered" evidence="1">
    <location>
        <begin position="1"/>
        <end position="308"/>
    </location>
</feature>
<keyword evidence="2" id="KW-0472">Membrane</keyword>
<feature type="compositionally biased region" description="Low complexity" evidence="1">
    <location>
        <begin position="219"/>
        <end position="228"/>
    </location>
</feature>
<sequence length="366" mass="37621">MSTEDSNRTLGERRRRRLEAARAAETATPTTEPTTVSEPSPSDTAELTATGPISAIDGDGPPTAGGTPSRRQLREARQREEEARRAAAGATADAEDAAPEIEPAPAAPVRVARADRTASLPPVAPARPEAPAAPVEDQAGPTPSGRTPNRRSMRDRRVEGPAGPAGRGERVPAQRPVVRTPAAAQGIRRVDETGALTGVTSTRATEDSPIEVTGPIDWSSSLEVASPVEPEPAAPATPTAAPVTPEQVEPAPPVVPPRASLATPPADAVTPARRSVLAAGRTAQPAWESVTGEGRGAAVPQPEESEVPDVEGVFDVVPEELEAEAADGIDVGSDDGARPLWVTWAGFVLLALVGVGIGVGIYLAVT</sequence>
<name>A0A4Z1E0X3_9MICO</name>
<dbReference type="AlphaFoldDB" id="A0A4Z1E0X3"/>
<proteinExistence type="predicted"/>
<evidence type="ECO:0000256" key="2">
    <source>
        <dbReference type="SAM" id="Phobius"/>
    </source>
</evidence>
<feature type="compositionally biased region" description="Low complexity" evidence="1">
    <location>
        <begin position="23"/>
        <end position="35"/>
    </location>
</feature>
<keyword evidence="2" id="KW-1133">Transmembrane helix</keyword>
<dbReference type="Proteomes" id="UP000297318">
    <property type="component" value="Unassembled WGS sequence"/>
</dbReference>
<feature type="compositionally biased region" description="Low complexity" evidence="1">
    <location>
        <begin position="126"/>
        <end position="136"/>
    </location>
</feature>
<gene>
    <name evidence="3" type="ORF">SERN_1915</name>
</gene>
<feature type="compositionally biased region" description="Low complexity" evidence="1">
    <location>
        <begin position="100"/>
        <end position="111"/>
    </location>
</feature>
<dbReference type="OrthoDB" id="3252723at2"/>
<dbReference type="RefSeq" id="WP_135849939.1">
    <property type="nucleotide sequence ID" value="NZ_RHPJ01000003.1"/>
</dbReference>
<feature type="compositionally biased region" description="Low complexity" evidence="1">
    <location>
        <begin position="236"/>
        <end position="249"/>
    </location>
</feature>
<evidence type="ECO:0000313" key="4">
    <source>
        <dbReference type="Proteomes" id="UP000297318"/>
    </source>
</evidence>
<protein>
    <submittedName>
        <fullName evidence="3">Cytoplasmic axial filament protein CafA and Ribonuclease G</fullName>
    </submittedName>
</protein>
<feature type="compositionally biased region" description="Basic and acidic residues" evidence="1">
    <location>
        <begin position="72"/>
        <end position="85"/>
    </location>
</feature>
<organism evidence="3 4">
    <name type="scientific">Serinibacter arcticus</name>
    <dbReference type="NCBI Taxonomy" id="1655435"/>
    <lineage>
        <taxon>Bacteria</taxon>
        <taxon>Bacillati</taxon>
        <taxon>Actinomycetota</taxon>
        <taxon>Actinomycetes</taxon>
        <taxon>Micrococcales</taxon>
        <taxon>Beutenbergiaceae</taxon>
        <taxon>Serinibacter</taxon>
    </lineage>
</organism>
<accession>A0A4Z1E0X3</accession>
<evidence type="ECO:0000313" key="3">
    <source>
        <dbReference type="EMBL" id="TGO04322.1"/>
    </source>
</evidence>
<feature type="compositionally biased region" description="Polar residues" evidence="1">
    <location>
        <begin position="36"/>
        <end position="47"/>
    </location>
</feature>